<protein>
    <submittedName>
        <fullName evidence="3">Exopolysaccharide production protein ExoZ</fullName>
    </submittedName>
</protein>
<feature type="domain" description="Acyltransferase 3" evidence="2">
    <location>
        <begin position="5"/>
        <end position="312"/>
    </location>
</feature>
<keyword evidence="1" id="KW-1133">Transmembrane helix</keyword>
<comment type="caution">
    <text evidence="3">The sequence shown here is derived from an EMBL/GenBank/DDBJ whole genome shotgun (WGS) entry which is preliminary data.</text>
</comment>
<dbReference type="Proteomes" id="UP000249688">
    <property type="component" value="Unassembled WGS sequence"/>
</dbReference>
<dbReference type="Pfam" id="PF01757">
    <property type="entry name" value="Acyl_transf_3"/>
    <property type="match status" value="1"/>
</dbReference>
<feature type="transmembrane region" description="Helical" evidence="1">
    <location>
        <begin position="33"/>
        <end position="53"/>
    </location>
</feature>
<name>A0A2W7JEP4_9PROT</name>
<dbReference type="EMBL" id="QKYU01000001">
    <property type="protein sequence ID" value="PZW50937.1"/>
    <property type="molecule type" value="Genomic_DNA"/>
</dbReference>
<reference evidence="3 4" key="1">
    <citation type="submission" date="2018-06" db="EMBL/GenBank/DDBJ databases">
        <title>Genomic Encyclopedia of Archaeal and Bacterial Type Strains, Phase II (KMG-II): from individual species to whole genera.</title>
        <authorList>
            <person name="Goeker M."/>
        </authorList>
    </citation>
    <scope>NUCLEOTIDE SEQUENCE [LARGE SCALE GENOMIC DNA]</scope>
    <source>
        <strain evidence="3 4">DSM 24525</strain>
    </source>
</reference>
<dbReference type="GO" id="GO:0016020">
    <property type="term" value="C:membrane"/>
    <property type="evidence" value="ECO:0007669"/>
    <property type="project" value="TreeGrafter"/>
</dbReference>
<keyword evidence="1" id="KW-0472">Membrane</keyword>
<feature type="transmembrane region" description="Helical" evidence="1">
    <location>
        <begin position="205"/>
        <end position="224"/>
    </location>
</feature>
<feature type="transmembrane region" description="Helical" evidence="1">
    <location>
        <begin position="151"/>
        <end position="168"/>
    </location>
</feature>
<dbReference type="AlphaFoldDB" id="A0A2W7JEP4"/>
<accession>A0A2W7JEP4</accession>
<gene>
    <name evidence="3" type="ORF">C8P66_101152</name>
</gene>
<evidence type="ECO:0000313" key="3">
    <source>
        <dbReference type="EMBL" id="PZW50937.1"/>
    </source>
</evidence>
<sequence length="335" mass="35652">MAPILSIQYLRAVAAMLVVFSHAGERAGVDFQIGAAGVDLFFVISGFIMWVVVRPAVTGGGAFLRLRLIRIVPLYWAVTLGLVAVASINHAWMPNFDTTPANLAMSLGFIPHFDPSGHIYPVLAVGWTLNYEIFFYLLFAASFALERARRLPALAAALLGLVAVGLVARPEGAIGVSVTDPIMLEFLAGLLLGEAWLRGRLPGAGMGYGLMLAGLAMAAAQHLGGWHSDAWRVLLWGVPALLLITGALAVEAAGQVPRLGWLRLLGDASYSIYLLHGPLVGPVMRLMPGAPVAVYFLAAAVVSAIAGIVCYWLLERPATRLLRRGVARAPRVATT</sequence>
<feature type="transmembrane region" description="Helical" evidence="1">
    <location>
        <begin position="292"/>
        <end position="314"/>
    </location>
</feature>
<dbReference type="InterPro" id="IPR002656">
    <property type="entry name" value="Acyl_transf_3_dom"/>
</dbReference>
<feature type="transmembrane region" description="Helical" evidence="1">
    <location>
        <begin position="230"/>
        <end position="250"/>
    </location>
</feature>
<dbReference type="PANTHER" id="PTHR23028:SF131">
    <property type="entry name" value="BLR2367 PROTEIN"/>
    <property type="match status" value="1"/>
</dbReference>
<evidence type="ECO:0000313" key="4">
    <source>
        <dbReference type="Proteomes" id="UP000249688"/>
    </source>
</evidence>
<dbReference type="GO" id="GO:0000271">
    <property type="term" value="P:polysaccharide biosynthetic process"/>
    <property type="evidence" value="ECO:0007669"/>
    <property type="project" value="TreeGrafter"/>
</dbReference>
<evidence type="ECO:0000259" key="2">
    <source>
        <dbReference type="Pfam" id="PF01757"/>
    </source>
</evidence>
<evidence type="ECO:0000256" key="1">
    <source>
        <dbReference type="SAM" id="Phobius"/>
    </source>
</evidence>
<keyword evidence="1" id="KW-0812">Transmembrane</keyword>
<feature type="transmembrane region" description="Helical" evidence="1">
    <location>
        <begin position="74"/>
        <end position="93"/>
    </location>
</feature>
<dbReference type="GO" id="GO:0016747">
    <property type="term" value="F:acyltransferase activity, transferring groups other than amino-acyl groups"/>
    <property type="evidence" value="ECO:0007669"/>
    <property type="project" value="InterPro"/>
</dbReference>
<proteinExistence type="predicted"/>
<dbReference type="PANTHER" id="PTHR23028">
    <property type="entry name" value="ACETYLTRANSFERASE"/>
    <property type="match status" value="1"/>
</dbReference>
<organism evidence="3 4">
    <name type="scientific">Humitalea rosea</name>
    <dbReference type="NCBI Taxonomy" id="990373"/>
    <lineage>
        <taxon>Bacteria</taxon>
        <taxon>Pseudomonadati</taxon>
        <taxon>Pseudomonadota</taxon>
        <taxon>Alphaproteobacteria</taxon>
        <taxon>Acetobacterales</taxon>
        <taxon>Roseomonadaceae</taxon>
        <taxon>Humitalea</taxon>
    </lineage>
</organism>
<feature type="transmembrane region" description="Helical" evidence="1">
    <location>
        <begin position="119"/>
        <end position="139"/>
    </location>
</feature>
<keyword evidence="4" id="KW-1185">Reference proteome</keyword>
<dbReference type="InterPro" id="IPR050879">
    <property type="entry name" value="Acyltransferase_3"/>
</dbReference>